<reference evidence="1 2" key="1">
    <citation type="submission" date="2019-11" db="EMBL/GenBank/DDBJ databases">
        <title>Erwinia sp. nov., isolated from feces of birds in Tibet plateau of China.</title>
        <authorList>
            <person name="Ge Y."/>
        </authorList>
    </citation>
    <scope>NUCLEOTIDE SEQUENCE [LARGE SCALE GENOMIC DNA]</scope>
    <source>
        <strain evidence="1 2">J316</strain>
    </source>
</reference>
<protein>
    <submittedName>
        <fullName evidence="1">Uncharacterized protein</fullName>
    </submittedName>
</protein>
<keyword evidence="2" id="KW-1185">Reference proteome</keyword>
<gene>
    <name evidence="1" type="ORF">GK011_14910</name>
</gene>
<accession>A0ABW9RFR1</accession>
<dbReference type="RefSeq" id="WP_154753499.1">
    <property type="nucleotide sequence ID" value="NZ_WLZX01000006.1"/>
</dbReference>
<comment type="caution">
    <text evidence="1">The sequence shown here is derived from an EMBL/GenBank/DDBJ whole genome shotgun (WGS) entry which is preliminary data.</text>
</comment>
<evidence type="ECO:0000313" key="1">
    <source>
        <dbReference type="EMBL" id="MTD28231.1"/>
    </source>
</evidence>
<proteinExistence type="predicted"/>
<evidence type="ECO:0000313" key="2">
    <source>
        <dbReference type="Proteomes" id="UP000480164"/>
    </source>
</evidence>
<dbReference type="EMBL" id="WLZX01000006">
    <property type="protein sequence ID" value="MTD28231.1"/>
    <property type="molecule type" value="Genomic_DNA"/>
</dbReference>
<dbReference type="Proteomes" id="UP000480164">
    <property type="component" value="Unassembled WGS sequence"/>
</dbReference>
<name>A0ABW9RFR1_9GAMM</name>
<sequence>MLSYCADRRRLTEGYWSHIIELSCTAPDADNLAVTELFTESPLFIQPAGG</sequence>
<organism evidence="1 2">
    <name type="scientific">Erwinia sorbitola</name>
    <dbReference type="NCBI Taxonomy" id="2681984"/>
    <lineage>
        <taxon>Bacteria</taxon>
        <taxon>Pseudomonadati</taxon>
        <taxon>Pseudomonadota</taxon>
        <taxon>Gammaproteobacteria</taxon>
        <taxon>Enterobacterales</taxon>
        <taxon>Erwiniaceae</taxon>
        <taxon>Erwinia</taxon>
    </lineage>
</organism>